<feature type="non-terminal residue" evidence="1">
    <location>
        <position position="1"/>
    </location>
</feature>
<gene>
    <name evidence="1" type="primary">ppk32_2</name>
    <name evidence="1" type="ORF">H4R21_004104</name>
</gene>
<evidence type="ECO:0000313" key="1">
    <source>
        <dbReference type="EMBL" id="KAJ2797996.1"/>
    </source>
</evidence>
<comment type="caution">
    <text evidence="1">The sequence shown here is derived from an EMBL/GenBank/DDBJ whole genome shotgun (WGS) entry which is preliminary data.</text>
</comment>
<keyword evidence="2" id="KW-1185">Reference proteome</keyword>
<protein>
    <submittedName>
        <fullName evidence="1">Protein kinase domain-containing protein ppk32</fullName>
    </submittedName>
</protein>
<evidence type="ECO:0000313" key="2">
    <source>
        <dbReference type="Proteomes" id="UP001140087"/>
    </source>
</evidence>
<keyword evidence="1" id="KW-0808">Transferase</keyword>
<name>A0ACC1L0G5_9FUNG</name>
<proteinExistence type="predicted"/>
<accession>A0ACC1L0G5</accession>
<keyword evidence="1" id="KW-0418">Kinase</keyword>
<sequence length="602" mass="63392">ALQFLHGDARLVHSNLVPASILIDARGDWKLGGLGFACAAGTAGGAYEHDYRMPAGTQPALDYQAPERALEGAVQPAGDVFALGCVTVAAHSGASPIASNNDLGAYRSELARMDRVDRVAAAVPDALAAAVRAVLVRAPAQRASLAQFQGCAYFDNVLVATLRFLETLVEQPAGQKAAFLRGLPRVLPQFPPRVVRRTLLPRLLGAADDRSLVPLVLPAVFAVVPQLSPGDFAAHALPGLAPLLTADHPQAAAAVLEHIALLQEKCSADDFAAHVLPALYAALLSVHPPVQTRALQAAPAVARAIAARELREGLLPRVQHVYAKASLLEHKVRALACLHQLLPSLDRTTIVDKILPQLRRTKTREPAVVMAMLAMYEELGLNHLDRRLVATDVLPVLWAQSVDDRLQPAQFDRFMHVVARLSDRVQTEHRRHLGSARAADVQPAAVAAASIDAHPGAVDDAAFEAIVRGRSQPHTPAAASDWAWDAPALAPQPAAASSQGMRVEVDLMSGNGSGGDDDFGTFASFIPPPKSPPAKQPAKQPAMSLRPAAAAARTGLQFGASPAAASAVPVLRQKPLVPAVTRAAQKHAGGKAADLGDFDPFA</sequence>
<dbReference type="Proteomes" id="UP001140087">
    <property type="component" value="Unassembled WGS sequence"/>
</dbReference>
<organism evidence="1 2">
    <name type="scientific">Coemansia helicoidea</name>
    <dbReference type="NCBI Taxonomy" id="1286919"/>
    <lineage>
        <taxon>Eukaryota</taxon>
        <taxon>Fungi</taxon>
        <taxon>Fungi incertae sedis</taxon>
        <taxon>Zoopagomycota</taxon>
        <taxon>Kickxellomycotina</taxon>
        <taxon>Kickxellomycetes</taxon>
        <taxon>Kickxellales</taxon>
        <taxon>Kickxellaceae</taxon>
        <taxon>Coemansia</taxon>
    </lineage>
</organism>
<dbReference type="EMBL" id="JANBUN010001470">
    <property type="protein sequence ID" value="KAJ2797996.1"/>
    <property type="molecule type" value="Genomic_DNA"/>
</dbReference>
<reference evidence="1" key="1">
    <citation type="submission" date="2022-07" db="EMBL/GenBank/DDBJ databases">
        <title>Phylogenomic reconstructions and comparative analyses of Kickxellomycotina fungi.</title>
        <authorList>
            <person name="Reynolds N.K."/>
            <person name="Stajich J.E."/>
            <person name="Barry K."/>
            <person name="Grigoriev I.V."/>
            <person name="Crous P."/>
            <person name="Smith M.E."/>
        </authorList>
    </citation>
    <scope>NUCLEOTIDE SEQUENCE</scope>
    <source>
        <strain evidence="1">BCRC 34780</strain>
    </source>
</reference>